<evidence type="ECO:0000313" key="2">
    <source>
        <dbReference type="EMBL" id="THU86004.1"/>
    </source>
</evidence>
<dbReference type="EMBL" id="ML179518">
    <property type="protein sequence ID" value="THU86004.1"/>
    <property type="molecule type" value="Genomic_DNA"/>
</dbReference>
<organism evidence="2 3">
    <name type="scientific">Dendrothele bispora (strain CBS 962.96)</name>
    <dbReference type="NCBI Taxonomy" id="1314807"/>
    <lineage>
        <taxon>Eukaryota</taxon>
        <taxon>Fungi</taxon>
        <taxon>Dikarya</taxon>
        <taxon>Basidiomycota</taxon>
        <taxon>Agaricomycotina</taxon>
        <taxon>Agaricomycetes</taxon>
        <taxon>Agaricomycetidae</taxon>
        <taxon>Agaricales</taxon>
        <taxon>Agaricales incertae sedis</taxon>
        <taxon>Dendrothele</taxon>
    </lineage>
</organism>
<gene>
    <name evidence="2" type="ORF">K435DRAFT_805438</name>
</gene>
<feature type="compositionally biased region" description="Basic residues" evidence="1">
    <location>
        <begin position="227"/>
        <end position="238"/>
    </location>
</feature>
<proteinExistence type="predicted"/>
<evidence type="ECO:0000256" key="1">
    <source>
        <dbReference type="SAM" id="MobiDB-lite"/>
    </source>
</evidence>
<dbReference type="AlphaFoldDB" id="A0A4S8LB18"/>
<reference evidence="2 3" key="1">
    <citation type="journal article" date="2019" name="Nat. Ecol. Evol.">
        <title>Megaphylogeny resolves global patterns of mushroom evolution.</title>
        <authorList>
            <person name="Varga T."/>
            <person name="Krizsan K."/>
            <person name="Foldi C."/>
            <person name="Dima B."/>
            <person name="Sanchez-Garcia M."/>
            <person name="Sanchez-Ramirez S."/>
            <person name="Szollosi G.J."/>
            <person name="Szarkandi J.G."/>
            <person name="Papp V."/>
            <person name="Albert L."/>
            <person name="Andreopoulos W."/>
            <person name="Angelini C."/>
            <person name="Antonin V."/>
            <person name="Barry K.W."/>
            <person name="Bougher N.L."/>
            <person name="Buchanan P."/>
            <person name="Buyck B."/>
            <person name="Bense V."/>
            <person name="Catcheside P."/>
            <person name="Chovatia M."/>
            <person name="Cooper J."/>
            <person name="Damon W."/>
            <person name="Desjardin D."/>
            <person name="Finy P."/>
            <person name="Geml J."/>
            <person name="Haridas S."/>
            <person name="Hughes K."/>
            <person name="Justo A."/>
            <person name="Karasinski D."/>
            <person name="Kautmanova I."/>
            <person name="Kiss B."/>
            <person name="Kocsube S."/>
            <person name="Kotiranta H."/>
            <person name="LaButti K.M."/>
            <person name="Lechner B.E."/>
            <person name="Liimatainen K."/>
            <person name="Lipzen A."/>
            <person name="Lukacs Z."/>
            <person name="Mihaltcheva S."/>
            <person name="Morgado L.N."/>
            <person name="Niskanen T."/>
            <person name="Noordeloos M.E."/>
            <person name="Ohm R.A."/>
            <person name="Ortiz-Santana B."/>
            <person name="Ovrebo C."/>
            <person name="Racz N."/>
            <person name="Riley R."/>
            <person name="Savchenko A."/>
            <person name="Shiryaev A."/>
            <person name="Soop K."/>
            <person name="Spirin V."/>
            <person name="Szebenyi C."/>
            <person name="Tomsovsky M."/>
            <person name="Tulloss R.E."/>
            <person name="Uehling J."/>
            <person name="Grigoriev I.V."/>
            <person name="Vagvolgyi C."/>
            <person name="Papp T."/>
            <person name="Martin F.M."/>
            <person name="Miettinen O."/>
            <person name="Hibbett D.S."/>
            <person name="Nagy L.G."/>
        </authorList>
    </citation>
    <scope>NUCLEOTIDE SEQUENCE [LARGE SCALE GENOMIC DNA]</scope>
    <source>
        <strain evidence="2 3">CBS 962.96</strain>
    </source>
</reference>
<protein>
    <submittedName>
        <fullName evidence="2">Uncharacterized protein</fullName>
    </submittedName>
</protein>
<feature type="region of interest" description="Disordered" evidence="1">
    <location>
        <begin position="195"/>
        <end position="238"/>
    </location>
</feature>
<feature type="compositionally biased region" description="Polar residues" evidence="1">
    <location>
        <begin position="195"/>
        <end position="204"/>
    </location>
</feature>
<keyword evidence="3" id="KW-1185">Reference proteome</keyword>
<name>A0A4S8LB18_DENBC</name>
<evidence type="ECO:0000313" key="3">
    <source>
        <dbReference type="Proteomes" id="UP000297245"/>
    </source>
</evidence>
<dbReference type="Proteomes" id="UP000297245">
    <property type="component" value="Unassembled WGS sequence"/>
</dbReference>
<accession>A0A4S8LB18</accession>
<sequence length="238" mass="27831">MCIRKDIKHVYENTRLWRHTGNAKKTDMLLCLNASEPNLKRDSNESDNFLSQTRTLDVNVRRYYPETSYKNEVSYDLSNFKKYVLIDEEPTIETYVKRFTGDVHVQCDVSSQTLYEKHAKRVVRRDAGMRLKSTRNTPKTYLGTYTRHRKMQTRRTYHVLRPDPSRKSYAGGPLIHPRYTHVSRTLVSKASHRLTQASRTSHARSTYVPHTSSPTSSHNSHVPLTKSRPRHITHVTYV</sequence>
<feature type="compositionally biased region" description="Low complexity" evidence="1">
    <location>
        <begin position="205"/>
        <end position="223"/>
    </location>
</feature>